<feature type="binding site" description="axial binding residue" evidence="6">
    <location>
        <position position="482"/>
    </location>
    <ligand>
        <name>heme</name>
        <dbReference type="ChEBI" id="CHEBI:30413"/>
    </ligand>
    <ligandPart>
        <name>Fe</name>
        <dbReference type="ChEBI" id="CHEBI:18248"/>
    </ligandPart>
</feature>
<keyword evidence="7" id="KW-0503">Monooxygenase</keyword>
<evidence type="ECO:0000313" key="9">
    <source>
        <dbReference type="EMBL" id="USW51348.1"/>
    </source>
</evidence>
<dbReference type="GO" id="GO:0016705">
    <property type="term" value="F:oxidoreductase activity, acting on paired donors, with incorporation or reduction of molecular oxygen"/>
    <property type="evidence" value="ECO:0007669"/>
    <property type="project" value="InterPro"/>
</dbReference>
<evidence type="ECO:0000313" key="10">
    <source>
        <dbReference type="Proteomes" id="UP001056384"/>
    </source>
</evidence>
<evidence type="ECO:0000256" key="5">
    <source>
        <dbReference type="ARBA" id="ARBA00023004"/>
    </source>
</evidence>
<dbReference type="GO" id="GO:0005506">
    <property type="term" value="F:iron ion binding"/>
    <property type="evidence" value="ECO:0007669"/>
    <property type="project" value="InterPro"/>
</dbReference>
<accession>A0A9Q9EJH5</accession>
<dbReference type="PANTHER" id="PTHR24304">
    <property type="entry name" value="CYTOCHROME P450 FAMILY 7"/>
    <property type="match status" value="1"/>
</dbReference>
<protein>
    <submittedName>
        <fullName evidence="9">Cytochrome P450</fullName>
    </submittedName>
</protein>
<name>A0A9Q9EJH5_9PEZI</name>
<gene>
    <name evidence="9" type="ORF">Slin15195_G046670</name>
</gene>
<dbReference type="GO" id="GO:0020037">
    <property type="term" value="F:heme binding"/>
    <property type="evidence" value="ECO:0007669"/>
    <property type="project" value="InterPro"/>
</dbReference>
<dbReference type="CDD" id="cd11040">
    <property type="entry name" value="CYP7_CYP8-like"/>
    <property type="match status" value="1"/>
</dbReference>
<evidence type="ECO:0000256" key="7">
    <source>
        <dbReference type="RuleBase" id="RU000461"/>
    </source>
</evidence>
<proteinExistence type="inferred from homology"/>
<dbReference type="InterPro" id="IPR001128">
    <property type="entry name" value="Cyt_P450"/>
</dbReference>
<evidence type="ECO:0000256" key="6">
    <source>
        <dbReference type="PIRSR" id="PIRSR602403-1"/>
    </source>
</evidence>
<organism evidence="9 10">
    <name type="scientific">Septoria linicola</name>
    <dbReference type="NCBI Taxonomy" id="215465"/>
    <lineage>
        <taxon>Eukaryota</taxon>
        <taxon>Fungi</taxon>
        <taxon>Dikarya</taxon>
        <taxon>Ascomycota</taxon>
        <taxon>Pezizomycotina</taxon>
        <taxon>Dothideomycetes</taxon>
        <taxon>Dothideomycetidae</taxon>
        <taxon>Mycosphaerellales</taxon>
        <taxon>Mycosphaerellaceae</taxon>
        <taxon>Septoria</taxon>
    </lineage>
</organism>
<keyword evidence="10" id="KW-1185">Reference proteome</keyword>
<evidence type="ECO:0000256" key="1">
    <source>
        <dbReference type="ARBA" id="ARBA00001971"/>
    </source>
</evidence>
<dbReference type="PRINTS" id="PR00465">
    <property type="entry name" value="EP450IV"/>
</dbReference>
<dbReference type="InterPro" id="IPR036396">
    <property type="entry name" value="Cyt_P450_sf"/>
</dbReference>
<dbReference type="PROSITE" id="PS00086">
    <property type="entry name" value="CYTOCHROME_P450"/>
    <property type="match status" value="1"/>
</dbReference>
<reference evidence="9" key="1">
    <citation type="submission" date="2022-06" db="EMBL/GenBank/DDBJ databases">
        <title>Complete genome sequences of two strains of the flax pathogen Septoria linicola.</title>
        <authorList>
            <person name="Lapalu N."/>
            <person name="Simon A."/>
            <person name="Demenou B."/>
            <person name="Paumier D."/>
            <person name="Guillot M.-P."/>
            <person name="Gout L."/>
            <person name="Valade R."/>
        </authorList>
    </citation>
    <scope>NUCLEOTIDE SEQUENCE</scope>
    <source>
        <strain evidence="9">SE15195</strain>
    </source>
</reference>
<dbReference type="Pfam" id="PF00067">
    <property type="entry name" value="p450"/>
    <property type="match status" value="1"/>
</dbReference>
<dbReference type="Proteomes" id="UP001056384">
    <property type="component" value="Chromosome 3"/>
</dbReference>
<keyword evidence="4 6" id="KW-0479">Metal-binding</keyword>
<feature type="transmembrane region" description="Helical" evidence="8">
    <location>
        <begin position="15"/>
        <end position="37"/>
    </location>
</feature>
<evidence type="ECO:0000256" key="2">
    <source>
        <dbReference type="ARBA" id="ARBA00010617"/>
    </source>
</evidence>
<dbReference type="AlphaFoldDB" id="A0A9Q9EJH5"/>
<keyword evidence="3 6" id="KW-0349">Heme</keyword>
<keyword evidence="8" id="KW-1133">Transmembrane helix</keyword>
<dbReference type="PANTHER" id="PTHR24304:SF2">
    <property type="entry name" value="24-HYDROXYCHOLESTEROL 7-ALPHA-HYDROXYLASE"/>
    <property type="match status" value="1"/>
</dbReference>
<comment type="cofactor">
    <cofactor evidence="1 6">
        <name>heme</name>
        <dbReference type="ChEBI" id="CHEBI:30413"/>
    </cofactor>
</comment>
<evidence type="ECO:0000256" key="8">
    <source>
        <dbReference type="SAM" id="Phobius"/>
    </source>
</evidence>
<dbReference type="Gene3D" id="1.10.630.10">
    <property type="entry name" value="Cytochrome P450"/>
    <property type="match status" value="1"/>
</dbReference>
<keyword evidence="7" id="KW-0560">Oxidoreductase</keyword>
<dbReference type="InterPro" id="IPR050529">
    <property type="entry name" value="CYP450_sterol_14alpha_dmase"/>
</dbReference>
<dbReference type="InterPro" id="IPR017972">
    <property type="entry name" value="Cyt_P450_CS"/>
</dbReference>
<keyword evidence="5 6" id="KW-0408">Iron</keyword>
<dbReference type="SUPFAM" id="SSF48264">
    <property type="entry name" value="Cytochrome P450"/>
    <property type="match status" value="1"/>
</dbReference>
<dbReference type="InterPro" id="IPR002403">
    <property type="entry name" value="Cyt_P450_E_grp-IV"/>
</dbReference>
<evidence type="ECO:0000256" key="3">
    <source>
        <dbReference type="ARBA" id="ARBA00022617"/>
    </source>
</evidence>
<dbReference type="GO" id="GO:0008395">
    <property type="term" value="F:steroid hydroxylase activity"/>
    <property type="evidence" value="ECO:0007669"/>
    <property type="project" value="TreeGrafter"/>
</dbReference>
<sequence>MDSLISYIVGHVPNALIYAALPLLFAAAISIITGLWTTAQYYLSLRKFESAQHGRTKTVESPQLPYLWPWLGNALAFLNTTPGDYWDKVFRWYPRENGIMTILMAGRRTHVVFGSAPVQALFKAKSPNRDFFERDLFEKVFEMPVQQIDSAAAGKHFEVEMNAKYMTNFDKVNELTAKFTQVLDDVLSKDADEIVKLSQVGLYEWLRDRMFTASVTALMGEKLIAMYPNWCEDFFAWDNDFLGFFFGIPAFLQREADKRRKRIYASLEKWSLEMHRLSGGAPVDPDGPAWEPFFGSRLNRARQLDYKNRGLDSRSGARLDAGITFGLATNVIPATGWMLFNIVNPNAPPTLLPRVLAEIKEAQKEDGSLDVVKLVGQPLLQSIWIEALRLYSDLLVVRSLPEDITLPLDEDGKLQVYLRKGDNIFAPSYIPQHDDSWSGKLPWDVFDSDRFLAKDPKTGTTNFVFSKSAGKFFPFGGGKTICPGRIFAKQEAIGALAMILSRFEFEVLGFVNEDKQETKDFPGFKKAYPGSGALSPGGDLSVKIRRRIWQLPG</sequence>
<keyword evidence="8" id="KW-0472">Membrane</keyword>
<comment type="similarity">
    <text evidence="2 7">Belongs to the cytochrome P450 family.</text>
</comment>
<dbReference type="EMBL" id="CP099420">
    <property type="protein sequence ID" value="USW51348.1"/>
    <property type="molecule type" value="Genomic_DNA"/>
</dbReference>
<keyword evidence="8" id="KW-0812">Transmembrane</keyword>
<evidence type="ECO:0000256" key="4">
    <source>
        <dbReference type="ARBA" id="ARBA00022723"/>
    </source>
</evidence>